<keyword evidence="3" id="KW-0547">Nucleotide-binding</keyword>
<proteinExistence type="inferred from homology"/>
<evidence type="ECO:0000313" key="5">
    <source>
        <dbReference type="EMBL" id="MCG2612997.1"/>
    </source>
</evidence>
<dbReference type="Gene3D" id="3.30.1490.20">
    <property type="entry name" value="ATP-grasp fold, A domain"/>
    <property type="match status" value="1"/>
</dbReference>
<comment type="similarity">
    <text evidence="1">Belongs to the D-alanine--D-alanine ligase family.</text>
</comment>
<dbReference type="PANTHER" id="PTHR23132:SF23">
    <property type="entry name" value="D-ALANINE--D-ALANINE LIGASE B"/>
    <property type="match status" value="1"/>
</dbReference>
<dbReference type="EMBL" id="JAKLTR010000001">
    <property type="protein sequence ID" value="MCG2612997.1"/>
    <property type="molecule type" value="Genomic_DNA"/>
</dbReference>
<dbReference type="PROSITE" id="PS50975">
    <property type="entry name" value="ATP_GRASP"/>
    <property type="match status" value="1"/>
</dbReference>
<organism evidence="5 6">
    <name type="scientific">Terrimonas ginsenosidimutans</name>
    <dbReference type="NCBI Taxonomy" id="2908004"/>
    <lineage>
        <taxon>Bacteria</taxon>
        <taxon>Pseudomonadati</taxon>
        <taxon>Bacteroidota</taxon>
        <taxon>Chitinophagia</taxon>
        <taxon>Chitinophagales</taxon>
        <taxon>Chitinophagaceae</taxon>
        <taxon>Terrimonas</taxon>
    </lineage>
</organism>
<evidence type="ECO:0000256" key="2">
    <source>
        <dbReference type="ARBA" id="ARBA00022598"/>
    </source>
</evidence>
<accession>A0ABS9KKZ3</accession>
<keyword evidence="3" id="KW-0067">ATP-binding</keyword>
<evidence type="ECO:0000259" key="4">
    <source>
        <dbReference type="PROSITE" id="PS50975"/>
    </source>
</evidence>
<dbReference type="Proteomes" id="UP001165367">
    <property type="component" value="Unassembled WGS sequence"/>
</dbReference>
<sequence length="382" mass="43533">MIAQTGKKELKKKISGKKAENNPLQKLKIWVLYPYLQTEDPNLQYYYDFSQSLQEYSRVFEELDADWLWQPVTMLDFKEVIAGIKKRSGRKIPLILNLCDGDEINGTPGVSIIAELEKHRLIYTGSDTHYYNITTSKIPMKEAFLASGVKTAKWAVIRDTNISFDGFCEKLGAPLIIKPAVSGGSMGVSVKNVVYTDKELSERVKELSQGYRGWNLLADGLIVEQFIAGPEFTTFVVGSSTDPGKCEVFAGVERIFHNSLPEEEKFLSFDRLWEIYEEEKPMPGDENFYEYHRAPMSLDQRLNQITLDAYRSVGGMGYGRLDVRMDKETGELYMLEVNAQCGLSEDENYTSIGAILRFSQRSFSSVIRSIIDDAFTRRQMRL</sequence>
<evidence type="ECO:0000256" key="1">
    <source>
        <dbReference type="ARBA" id="ARBA00010871"/>
    </source>
</evidence>
<reference evidence="5" key="1">
    <citation type="submission" date="2022-01" db="EMBL/GenBank/DDBJ databases">
        <authorList>
            <person name="Jo J.-H."/>
            <person name="Im W.-T."/>
        </authorList>
    </citation>
    <scope>NUCLEOTIDE SEQUENCE</scope>
    <source>
        <strain evidence="5">NA20</strain>
    </source>
</reference>
<protein>
    <recommendedName>
        <fullName evidence="4">ATP-grasp domain-containing protein</fullName>
    </recommendedName>
</protein>
<dbReference type="SUPFAM" id="SSF56059">
    <property type="entry name" value="Glutathione synthetase ATP-binding domain-like"/>
    <property type="match status" value="1"/>
</dbReference>
<comment type="caution">
    <text evidence="5">The sequence shown here is derived from an EMBL/GenBank/DDBJ whole genome shotgun (WGS) entry which is preliminary data.</text>
</comment>
<dbReference type="Pfam" id="PF07478">
    <property type="entry name" value="Dala_Dala_lig_C"/>
    <property type="match status" value="1"/>
</dbReference>
<feature type="domain" description="ATP-grasp" evidence="4">
    <location>
        <begin position="141"/>
        <end position="372"/>
    </location>
</feature>
<keyword evidence="2" id="KW-0436">Ligase</keyword>
<dbReference type="RefSeq" id="WP_237868222.1">
    <property type="nucleotide sequence ID" value="NZ_JAKLTR010000001.1"/>
</dbReference>
<name>A0ABS9KKZ3_9BACT</name>
<dbReference type="InterPro" id="IPR011761">
    <property type="entry name" value="ATP-grasp"/>
</dbReference>
<keyword evidence="6" id="KW-1185">Reference proteome</keyword>
<gene>
    <name evidence="5" type="ORF">LZZ85_01855</name>
</gene>
<dbReference type="PANTHER" id="PTHR23132">
    <property type="entry name" value="D-ALANINE--D-ALANINE LIGASE"/>
    <property type="match status" value="1"/>
</dbReference>
<evidence type="ECO:0000313" key="6">
    <source>
        <dbReference type="Proteomes" id="UP001165367"/>
    </source>
</evidence>
<evidence type="ECO:0000256" key="3">
    <source>
        <dbReference type="PROSITE-ProRule" id="PRU00409"/>
    </source>
</evidence>
<dbReference type="InterPro" id="IPR011095">
    <property type="entry name" value="Dala_Dala_lig_C"/>
</dbReference>
<dbReference type="Gene3D" id="3.30.470.20">
    <property type="entry name" value="ATP-grasp fold, B domain"/>
    <property type="match status" value="1"/>
</dbReference>
<dbReference type="InterPro" id="IPR013815">
    <property type="entry name" value="ATP_grasp_subdomain_1"/>
</dbReference>